<keyword evidence="2" id="KW-1185">Reference proteome</keyword>
<evidence type="ECO:0000313" key="2">
    <source>
        <dbReference type="Proteomes" id="UP000002668"/>
    </source>
</evidence>
<dbReference type="InParanoid" id="E4ZRG9"/>
<dbReference type="VEuPathDB" id="FungiDB:LEMA_uP034900.1"/>
<accession>E4ZRG9</accession>
<dbReference type="EMBL" id="FP929116">
    <property type="protein sequence ID" value="CBX93816.1"/>
    <property type="molecule type" value="Genomic_DNA"/>
</dbReference>
<name>E4ZRG9_LEPMJ</name>
<dbReference type="AlphaFoldDB" id="E4ZRG9"/>
<reference evidence="2" key="1">
    <citation type="journal article" date="2011" name="Nat. Commun.">
        <title>Effector diversification within compartments of the Leptosphaeria maculans genome affected by Repeat-Induced Point mutations.</title>
        <authorList>
            <person name="Rouxel T."/>
            <person name="Grandaubert J."/>
            <person name="Hane J.K."/>
            <person name="Hoede C."/>
            <person name="van de Wouw A.P."/>
            <person name="Couloux A."/>
            <person name="Dominguez V."/>
            <person name="Anthouard V."/>
            <person name="Bally P."/>
            <person name="Bourras S."/>
            <person name="Cozijnsen A.J."/>
            <person name="Ciuffetti L.M."/>
            <person name="Degrave A."/>
            <person name="Dilmaghani A."/>
            <person name="Duret L."/>
            <person name="Fudal I."/>
            <person name="Goodwin S.B."/>
            <person name="Gout L."/>
            <person name="Glaser N."/>
            <person name="Linglin J."/>
            <person name="Kema G.H.J."/>
            <person name="Lapalu N."/>
            <person name="Lawrence C.B."/>
            <person name="May K."/>
            <person name="Meyer M."/>
            <person name="Ollivier B."/>
            <person name="Poulain J."/>
            <person name="Schoch C.L."/>
            <person name="Simon A."/>
            <person name="Spatafora J.W."/>
            <person name="Stachowiak A."/>
            <person name="Turgeon B.G."/>
            <person name="Tyler B.M."/>
            <person name="Vincent D."/>
            <person name="Weissenbach J."/>
            <person name="Amselem J."/>
            <person name="Quesneville H."/>
            <person name="Oliver R.P."/>
            <person name="Wincker P."/>
            <person name="Balesdent M.-H."/>
            <person name="Howlett B.J."/>
        </authorList>
    </citation>
    <scope>NUCLEOTIDE SEQUENCE [LARGE SCALE GENOMIC DNA]</scope>
    <source>
        <strain evidence="2">JN3 / isolate v23.1.3 / race Av1-4-5-6-7-8</strain>
    </source>
</reference>
<protein>
    <submittedName>
        <fullName evidence="1">Predicted protein</fullName>
    </submittedName>
</protein>
<evidence type="ECO:0000313" key="1">
    <source>
        <dbReference type="EMBL" id="CBX93816.1"/>
    </source>
</evidence>
<gene>
    <name evidence="1" type="ORF">LEMA_uP034900.1</name>
</gene>
<organism evidence="2">
    <name type="scientific">Leptosphaeria maculans (strain JN3 / isolate v23.1.3 / race Av1-4-5-6-7-8)</name>
    <name type="common">Blackleg fungus</name>
    <name type="synonym">Phoma lingam</name>
    <dbReference type="NCBI Taxonomy" id="985895"/>
    <lineage>
        <taxon>Eukaryota</taxon>
        <taxon>Fungi</taxon>
        <taxon>Dikarya</taxon>
        <taxon>Ascomycota</taxon>
        <taxon>Pezizomycotina</taxon>
        <taxon>Dothideomycetes</taxon>
        <taxon>Pleosporomycetidae</taxon>
        <taxon>Pleosporales</taxon>
        <taxon>Pleosporineae</taxon>
        <taxon>Leptosphaeriaceae</taxon>
        <taxon>Plenodomus</taxon>
        <taxon>Plenodomus lingam/Leptosphaeria maculans species complex</taxon>
    </lineage>
</organism>
<sequence>MGLDLGLVVVCQVGMTNDDDDDGEGDDNNLQPELPAYLLACPAWQDDGEGDDNNLQPELPAYLLACPAWQSKGTLISSEGEAAGVVQGAK</sequence>
<dbReference type="HOGENOM" id="CLU_2441253_0_0_1"/>
<dbReference type="Proteomes" id="UP000002668">
    <property type="component" value="Genome"/>
</dbReference>
<proteinExistence type="predicted"/>